<evidence type="ECO:0000259" key="3">
    <source>
        <dbReference type="Pfam" id="PF07742"/>
    </source>
</evidence>
<feature type="compositionally biased region" description="Polar residues" evidence="2">
    <location>
        <begin position="399"/>
        <end position="411"/>
    </location>
</feature>
<feature type="compositionally biased region" description="Low complexity" evidence="2">
    <location>
        <begin position="1"/>
        <end position="37"/>
    </location>
</feature>
<feature type="compositionally biased region" description="Low complexity" evidence="2">
    <location>
        <begin position="512"/>
        <end position="524"/>
    </location>
</feature>
<keyword evidence="5" id="KW-1185">Reference proteome</keyword>
<dbReference type="OrthoDB" id="2574139at2759"/>
<dbReference type="InterPro" id="IPR002087">
    <property type="entry name" value="Anti_prolifrtn"/>
</dbReference>
<feature type="compositionally biased region" description="Low complexity" evidence="2">
    <location>
        <begin position="480"/>
        <end position="504"/>
    </location>
</feature>
<dbReference type="STRING" id="1296120.A0A1B9GWY8"/>
<reference evidence="4 5" key="1">
    <citation type="submission" date="2013-07" db="EMBL/GenBank/DDBJ databases">
        <title>The Genome Sequence of Cryptococcus heveanensis BCC8398.</title>
        <authorList>
            <consortium name="The Broad Institute Genome Sequencing Platform"/>
            <person name="Cuomo C."/>
            <person name="Litvintseva A."/>
            <person name="Chen Y."/>
            <person name="Heitman J."/>
            <person name="Sun S."/>
            <person name="Springer D."/>
            <person name="Dromer F."/>
            <person name="Young S.K."/>
            <person name="Zeng Q."/>
            <person name="Gargeya S."/>
            <person name="Fitzgerald M."/>
            <person name="Abouelleil A."/>
            <person name="Alvarado L."/>
            <person name="Berlin A.M."/>
            <person name="Chapman S.B."/>
            <person name="Dewar J."/>
            <person name="Goldberg J."/>
            <person name="Griggs A."/>
            <person name="Gujja S."/>
            <person name="Hansen M."/>
            <person name="Howarth C."/>
            <person name="Imamovic A."/>
            <person name="Larimer J."/>
            <person name="McCowan C."/>
            <person name="Murphy C."/>
            <person name="Pearson M."/>
            <person name="Priest M."/>
            <person name="Roberts A."/>
            <person name="Saif S."/>
            <person name="Shea T."/>
            <person name="Sykes S."/>
            <person name="Wortman J."/>
            <person name="Nusbaum C."/>
            <person name="Birren B."/>
        </authorList>
    </citation>
    <scope>NUCLEOTIDE SEQUENCE [LARGE SCALE GENOMIC DNA]</scope>
    <source>
        <strain evidence="4 5">BCC8398</strain>
    </source>
</reference>
<dbReference type="GO" id="GO:0005634">
    <property type="term" value="C:nucleus"/>
    <property type="evidence" value="ECO:0007669"/>
    <property type="project" value="TreeGrafter"/>
</dbReference>
<dbReference type="GO" id="GO:0005737">
    <property type="term" value="C:cytoplasm"/>
    <property type="evidence" value="ECO:0007669"/>
    <property type="project" value="TreeGrafter"/>
</dbReference>
<feature type="region of interest" description="Disordered" evidence="2">
    <location>
        <begin position="606"/>
        <end position="632"/>
    </location>
</feature>
<feature type="compositionally biased region" description="Low complexity" evidence="2">
    <location>
        <begin position="454"/>
        <end position="463"/>
    </location>
</feature>
<dbReference type="InterPro" id="IPR036054">
    <property type="entry name" value="BTG-like_sf"/>
</dbReference>
<feature type="compositionally biased region" description="Basic and acidic residues" evidence="2">
    <location>
        <begin position="361"/>
        <end position="372"/>
    </location>
</feature>
<dbReference type="Gene3D" id="3.90.640.90">
    <property type="entry name" value="Anti-proliferative protein, N-terminal domain"/>
    <property type="match status" value="1"/>
</dbReference>
<proteinExistence type="inferred from homology"/>
<dbReference type="EMBL" id="KI669498">
    <property type="protein sequence ID" value="OCF35544.1"/>
    <property type="molecule type" value="Genomic_DNA"/>
</dbReference>
<feature type="domain" description="Anti-proliferative protein" evidence="3">
    <location>
        <begin position="72"/>
        <end position="182"/>
    </location>
</feature>
<feature type="compositionally biased region" description="Polar residues" evidence="2">
    <location>
        <begin position="38"/>
        <end position="49"/>
    </location>
</feature>
<feature type="compositionally biased region" description="Low complexity" evidence="2">
    <location>
        <begin position="547"/>
        <end position="563"/>
    </location>
</feature>
<feature type="compositionally biased region" description="Basic and acidic residues" evidence="2">
    <location>
        <begin position="424"/>
        <end position="435"/>
    </location>
</feature>
<dbReference type="InterPro" id="IPR033332">
    <property type="entry name" value="BTG"/>
</dbReference>
<dbReference type="PANTHER" id="PTHR22978">
    <property type="entry name" value="B-CELL TRANSLOCATION GENE"/>
    <property type="match status" value="1"/>
</dbReference>
<dbReference type="Proteomes" id="UP000092666">
    <property type="component" value="Unassembled WGS sequence"/>
</dbReference>
<evidence type="ECO:0000256" key="1">
    <source>
        <dbReference type="ARBA" id="ARBA00007989"/>
    </source>
</evidence>
<feature type="compositionally biased region" description="Polar residues" evidence="2">
    <location>
        <begin position="464"/>
        <end position="479"/>
    </location>
</feature>
<dbReference type="Pfam" id="PF07742">
    <property type="entry name" value="BTG"/>
    <property type="match status" value="1"/>
</dbReference>
<dbReference type="SUPFAM" id="SSF160696">
    <property type="entry name" value="BTG domain-like"/>
    <property type="match status" value="1"/>
</dbReference>
<feature type="compositionally biased region" description="Low complexity" evidence="2">
    <location>
        <begin position="249"/>
        <end position="262"/>
    </location>
</feature>
<feature type="region of interest" description="Disordered" evidence="2">
    <location>
        <begin position="1"/>
        <end position="59"/>
    </location>
</feature>
<dbReference type="AlphaFoldDB" id="A0A1B9GWY8"/>
<feature type="region of interest" description="Disordered" evidence="2">
    <location>
        <begin position="308"/>
        <end position="337"/>
    </location>
</feature>
<protein>
    <recommendedName>
        <fullName evidence="3">Anti-proliferative protein domain-containing protein</fullName>
    </recommendedName>
</protein>
<evidence type="ECO:0000313" key="5">
    <source>
        <dbReference type="Proteomes" id="UP000092666"/>
    </source>
</evidence>
<accession>A0A1B9GWY8</accession>
<feature type="region of interest" description="Disordered" evidence="2">
    <location>
        <begin position="243"/>
        <end position="290"/>
    </location>
</feature>
<feature type="compositionally biased region" description="Polar residues" evidence="2">
    <location>
        <begin position="318"/>
        <end position="332"/>
    </location>
</feature>
<sequence length="646" mass="66300">MPASASASAASKASKTSSVTAAAVAPSSTSTSNGPSPLISNRSPLSQAGTVKPAPSSGTAAAANLDLSLNTAVIHLVQHLIQPLSAHYSHATLLSLRDELSSRLTRLFQPTWETTKPTQGSGSRSLICSKSLGLPNVLRESAGQVGVEVGKWRKALASCKTGERGEEWQAWCDPGQVVWRWGGWEWEDVGFEPFKVIKEPFQIIWQASSSSPSLSPQTPNAAPIHTPARASHAIPIRAPSAYQPVGSLTPGPTGQPPVVVAIPPTPAPASQASIFPSPSPDPNDGKVEDKHELDSSFARLGLGPAPIFGGPKNVVPSGWTSSDAGSRSTSMAESYLDESRSVSASSFISMRSDDQNSDMGHGLDEHNEESRSKATSRASHRGSESTSSVASSVSDSNSGHTQLLTPASRPNSADPFTVPSLSLLKERKDDKDRLRKTTPPSSQQALGSGRGRTPSPNSGPNGSVSDGQAITPGTETTIGPSPSATATSVSTPTVTPYDGGNVTVLGGGVKLGGSSRPSSVLSSRSSHDRSRSPSISLASRALNTAVGPNSNSDGSSTSSGSSGQPRKQRTRRRIMPTYLGHLGQPGVGGPVMGVFGQFAGAGAATTTASGTGQKTPSTPFGGPGHVGVGVSPPVVGRVPVPMPRMG</sequence>
<organism evidence="4 5">
    <name type="scientific">Kwoniella heveanensis BCC8398</name>
    <dbReference type="NCBI Taxonomy" id="1296120"/>
    <lineage>
        <taxon>Eukaryota</taxon>
        <taxon>Fungi</taxon>
        <taxon>Dikarya</taxon>
        <taxon>Basidiomycota</taxon>
        <taxon>Agaricomycotina</taxon>
        <taxon>Tremellomycetes</taxon>
        <taxon>Tremellales</taxon>
        <taxon>Cryptococcaceae</taxon>
        <taxon>Kwoniella</taxon>
    </lineage>
</organism>
<dbReference type="PANTHER" id="PTHR22978:SF22">
    <property type="entry name" value="BTG FAMILY PROTEIN"/>
    <property type="match status" value="1"/>
</dbReference>
<name>A0A1B9GWY8_9TREE</name>
<gene>
    <name evidence="4" type="ORF">I316_02596</name>
</gene>
<evidence type="ECO:0000256" key="2">
    <source>
        <dbReference type="SAM" id="MobiDB-lite"/>
    </source>
</evidence>
<feature type="region of interest" description="Disordered" evidence="2">
    <location>
        <begin position="351"/>
        <end position="571"/>
    </location>
</feature>
<feature type="compositionally biased region" description="Low complexity" evidence="2">
    <location>
        <begin position="384"/>
        <end position="398"/>
    </location>
</feature>
<reference evidence="5" key="2">
    <citation type="submission" date="2013-12" db="EMBL/GenBank/DDBJ databases">
        <title>Evolution of pathogenesis and genome organization in the Tremellales.</title>
        <authorList>
            <person name="Cuomo C."/>
            <person name="Litvintseva A."/>
            <person name="Heitman J."/>
            <person name="Chen Y."/>
            <person name="Sun S."/>
            <person name="Springer D."/>
            <person name="Dromer F."/>
            <person name="Young S."/>
            <person name="Zeng Q."/>
            <person name="Chapman S."/>
            <person name="Gujja S."/>
            <person name="Saif S."/>
            <person name="Birren B."/>
        </authorList>
    </citation>
    <scope>NUCLEOTIDE SEQUENCE [LARGE SCALE GENOMIC DNA]</scope>
    <source>
        <strain evidence="5">BCC8398</strain>
    </source>
</reference>
<evidence type="ECO:0000313" key="4">
    <source>
        <dbReference type="EMBL" id="OCF35544.1"/>
    </source>
</evidence>
<comment type="similarity">
    <text evidence="1">Belongs to the BTG family.</text>
</comment>